<name>A0A8H3QCA5_GIBZA</name>
<dbReference type="EMBL" id="CAJPIJ010000174">
    <property type="protein sequence ID" value="CAG2003206.1"/>
    <property type="molecule type" value="Genomic_DNA"/>
</dbReference>
<accession>A0A8H3QCA5</accession>
<organism evidence="1 2">
    <name type="scientific">Gibberella zeae</name>
    <name type="common">Wheat head blight fungus</name>
    <name type="synonym">Fusarium graminearum</name>
    <dbReference type="NCBI Taxonomy" id="5518"/>
    <lineage>
        <taxon>Eukaryota</taxon>
        <taxon>Fungi</taxon>
        <taxon>Dikarya</taxon>
        <taxon>Ascomycota</taxon>
        <taxon>Pezizomycotina</taxon>
        <taxon>Sordariomycetes</taxon>
        <taxon>Hypocreomycetidae</taxon>
        <taxon>Hypocreales</taxon>
        <taxon>Nectriaceae</taxon>
        <taxon>Fusarium</taxon>
    </lineage>
</organism>
<proteinExistence type="predicted"/>
<dbReference type="InterPro" id="IPR018750">
    <property type="entry name" value="DUF2306_membrane"/>
</dbReference>
<reference evidence="1" key="1">
    <citation type="submission" date="2021-03" db="EMBL/GenBank/DDBJ databases">
        <authorList>
            <person name="Alouane T."/>
            <person name="Langin T."/>
            <person name="Bonhomme L."/>
        </authorList>
    </citation>
    <scope>NUCLEOTIDE SEQUENCE</scope>
    <source>
        <strain evidence="1">MDC_Fg202</strain>
    </source>
</reference>
<feature type="non-terminal residue" evidence="1">
    <location>
        <position position="1"/>
    </location>
</feature>
<dbReference type="AlphaFoldDB" id="A0A8H3QCA5"/>
<dbReference type="Proteomes" id="UP000746612">
    <property type="component" value="Unassembled WGS sequence"/>
</dbReference>
<evidence type="ECO:0000313" key="1">
    <source>
        <dbReference type="EMBL" id="CAG2003206.1"/>
    </source>
</evidence>
<sequence>TNTMAVPTRPPTNAFVAKVRKVYNPIGFSKGYNFVLWFIFAGAMLGFSLARMMFLDYTGVYCNPNNQGGGAGPGECFSYKSKAVYQIGIKLHLYTIIPASLLVVFQFVPFIRYKALIVHRMNGYIVIILAVIGTAGAIMIAPVAFGGSLMIRGWVGTVAIMFVGSLALAIWNIKTLQLEQHRAWMLRAWFYAGSIITIRLIMILSALIMSKNPSFRQPMQCDKVATFYDDTESLVAKYPTCQDLDAWVAVQGDMGGESAENISAALSLGFSLAVWMALAIHAIGVEVYLQLTPAETERLRKVSYQRQLERGFKNPGSSGLTTDRLGDAEKWSPGIDAVACPAAKRLNSDSSVPTV</sequence>
<dbReference type="Pfam" id="PF10067">
    <property type="entry name" value="DUF2306"/>
    <property type="match status" value="1"/>
</dbReference>
<gene>
    <name evidence="1" type="ORF">MDCFG202_LOCUS488286</name>
</gene>
<protein>
    <submittedName>
        <fullName evidence="1">Uncharacterized protein</fullName>
    </submittedName>
</protein>
<comment type="caution">
    <text evidence="1">The sequence shown here is derived from an EMBL/GenBank/DDBJ whole genome shotgun (WGS) entry which is preliminary data.</text>
</comment>
<evidence type="ECO:0000313" key="2">
    <source>
        <dbReference type="Proteomes" id="UP000746612"/>
    </source>
</evidence>